<accession>A0A371ISC2</accession>
<dbReference type="AlphaFoldDB" id="A0A371ISC2"/>
<comment type="caution">
    <text evidence="1">The sequence shown here is derived from an EMBL/GenBank/DDBJ whole genome shotgun (WGS) entry which is preliminary data.</text>
</comment>
<dbReference type="RefSeq" id="WP_095406625.1">
    <property type="nucleotide sequence ID" value="NZ_NOJZ02000013.1"/>
</dbReference>
<reference evidence="1 2" key="1">
    <citation type="journal article" date="2017" name="Genome Announc.">
        <title>Draft Genome Sequence of Romboutsia maritimum sp. nov. Strain CCRI-22766(T), Isolated from Coastal Estuarine Mud.</title>
        <authorList>
            <person name="Maheux A.F."/>
            <person name="Boudreau D.K."/>
            <person name="Berube E."/>
            <person name="Boissinot M."/>
            <person name="Raymond F."/>
            <person name="Brodeur S."/>
            <person name="Corbeil J."/>
            <person name="Brightwell G."/>
            <person name="Broda D."/>
            <person name="Omar R.F."/>
            <person name="Bergeron M.G."/>
        </authorList>
    </citation>
    <scope>NUCLEOTIDE SEQUENCE [LARGE SCALE GENOMIC DNA]</scope>
    <source>
        <strain evidence="1 2">CCRI-22766</strain>
    </source>
</reference>
<keyword evidence="2" id="KW-1185">Reference proteome</keyword>
<dbReference type="EMBL" id="NOJZ02000013">
    <property type="protein sequence ID" value="RDY23381.1"/>
    <property type="molecule type" value="Genomic_DNA"/>
</dbReference>
<evidence type="ECO:0000313" key="2">
    <source>
        <dbReference type="Proteomes" id="UP000243494"/>
    </source>
</evidence>
<proteinExistence type="predicted"/>
<dbReference type="OrthoDB" id="1748111at2"/>
<evidence type="ECO:0000313" key="1">
    <source>
        <dbReference type="EMBL" id="RDY23381.1"/>
    </source>
</evidence>
<dbReference type="Proteomes" id="UP000243494">
    <property type="component" value="Unassembled WGS sequence"/>
</dbReference>
<name>A0A371ISC2_9FIRM</name>
<sequence length="394" mass="43616">MQDLKKNKRRMINNQASITANKLEAQESMLEEGNRGCKHKPSCSDICHDEKNCCNNKNDEKFECDCICSCTCKKQQEPDCEPCQIESDECIKNVCGPECCDPITIPRFSPANSVPIAIETNRIFDTMQFQTFTDAVDEDGAPIEFVFDVIEVNGAIPMGSQVNVTIDEICLNHDGIQINPGIITLEDYDLEPDEPQMGKPCETKFEYSVCGQRNATCCSQGKNRNLGYKQRGLTATVSNLVLELRGRCGCTKFVALAFPALNGIGGARHRCDKIQFRFNTLSAPICVPADGRSFILRQNFKTSLTVDCIEKALLCCECCEGERYCELDIPNGIDLILCLQETVSTLINDQLVVLGSPNSLNPRIVDSFTQVCNFSKCGVENNNNNKGKGCGCNR</sequence>
<organism evidence="1 2">
    <name type="scientific">Romboutsia maritimum</name>
    <dbReference type="NCBI Taxonomy" id="2020948"/>
    <lineage>
        <taxon>Bacteria</taxon>
        <taxon>Bacillati</taxon>
        <taxon>Bacillota</taxon>
        <taxon>Clostridia</taxon>
        <taxon>Peptostreptococcales</taxon>
        <taxon>Peptostreptococcaceae</taxon>
        <taxon>Romboutsia</taxon>
    </lineage>
</organism>
<gene>
    <name evidence="1" type="ORF">CHF27_008435</name>
</gene>
<protein>
    <submittedName>
        <fullName evidence="1">Uncharacterized protein</fullName>
    </submittedName>
</protein>